<evidence type="ECO:0000259" key="2">
    <source>
        <dbReference type="PROSITE" id="PS00028"/>
    </source>
</evidence>
<evidence type="ECO:0000313" key="3">
    <source>
        <dbReference type="EMBL" id="KAF1951918.1"/>
    </source>
</evidence>
<keyword evidence="4" id="KW-1185">Reference proteome</keyword>
<evidence type="ECO:0000313" key="4">
    <source>
        <dbReference type="Proteomes" id="UP000800035"/>
    </source>
</evidence>
<gene>
    <name evidence="3" type="ORF">CC80DRAFT_189899</name>
</gene>
<feature type="region of interest" description="Disordered" evidence="1">
    <location>
        <begin position="1"/>
        <end position="85"/>
    </location>
</feature>
<dbReference type="SMART" id="SM00355">
    <property type="entry name" value="ZnF_C2H2"/>
    <property type="match status" value="2"/>
</dbReference>
<proteinExistence type="predicted"/>
<feature type="domain" description="C2H2-type" evidence="2">
    <location>
        <begin position="247"/>
        <end position="270"/>
    </location>
</feature>
<dbReference type="Proteomes" id="UP000800035">
    <property type="component" value="Unassembled WGS sequence"/>
</dbReference>
<accession>A0A6A5THS8</accession>
<sequence length="284" mass="30859">MRSSKAAELLDGGGGGDVFDPGPCHGRFDSPASPRTTTAGYHDQRSTTSPADAYAHTYLPPSVRGHLNASQSDSHNASSIPSTRANDQEALSIRIFNNVDLSQGTQGLGPTHGNPSAERHSAPASYTYLNREYNIPPASLSRSAPSYLGLDVSYNGDDTYALSTTNDPDFWQESFRDYGDLMAATVGIFPEETLELSSEVSPGSRSSPASNTSVFCSICGKVFRGEYARGNLTRHRKTCHSSTIFPCEVGGCRRQYHRSDARLHHYRKSHPELNMLPAVARRSN</sequence>
<dbReference type="AlphaFoldDB" id="A0A6A5THS8"/>
<dbReference type="EMBL" id="ML977014">
    <property type="protein sequence ID" value="KAF1951918.1"/>
    <property type="molecule type" value="Genomic_DNA"/>
</dbReference>
<organism evidence="3 4">
    <name type="scientific">Byssothecium circinans</name>
    <dbReference type="NCBI Taxonomy" id="147558"/>
    <lineage>
        <taxon>Eukaryota</taxon>
        <taxon>Fungi</taxon>
        <taxon>Dikarya</taxon>
        <taxon>Ascomycota</taxon>
        <taxon>Pezizomycotina</taxon>
        <taxon>Dothideomycetes</taxon>
        <taxon>Pleosporomycetidae</taxon>
        <taxon>Pleosporales</taxon>
        <taxon>Massarineae</taxon>
        <taxon>Massarinaceae</taxon>
        <taxon>Byssothecium</taxon>
    </lineage>
</organism>
<name>A0A6A5THS8_9PLEO</name>
<dbReference type="OrthoDB" id="3940153at2759"/>
<reference evidence="3" key="1">
    <citation type="journal article" date="2020" name="Stud. Mycol.">
        <title>101 Dothideomycetes genomes: a test case for predicting lifestyles and emergence of pathogens.</title>
        <authorList>
            <person name="Haridas S."/>
            <person name="Albert R."/>
            <person name="Binder M."/>
            <person name="Bloem J."/>
            <person name="Labutti K."/>
            <person name="Salamov A."/>
            <person name="Andreopoulos B."/>
            <person name="Baker S."/>
            <person name="Barry K."/>
            <person name="Bills G."/>
            <person name="Bluhm B."/>
            <person name="Cannon C."/>
            <person name="Castanera R."/>
            <person name="Culley D."/>
            <person name="Daum C."/>
            <person name="Ezra D."/>
            <person name="Gonzalez J."/>
            <person name="Henrissat B."/>
            <person name="Kuo A."/>
            <person name="Liang C."/>
            <person name="Lipzen A."/>
            <person name="Lutzoni F."/>
            <person name="Magnuson J."/>
            <person name="Mondo S."/>
            <person name="Nolan M."/>
            <person name="Ohm R."/>
            <person name="Pangilinan J."/>
            <person name="Park H.-J."/>
            <person name="Ramirez L."/>
            <person name="Alfaro M."/>
            <person name="Sun H."/>
            <person name="Tritt A."/>
            <person name="Yoshinaga Y."/>
            <person name="Zwiers L.-H."/>
            <person name="Turgeon B."/>
            <person name="Goodwin S."/>
            <person name="Spatafora J."/>
            <person name="Crous P."/>
            <person name="Grigoriev I."/>
        </authorList>
    </citation>
    <scope>NUCLEOTIDE SEQUENCE</scope>
    <source>
        <strain evidence="3">CBS 675.92</strain>
    </source>
</reference>
<dbReference type="InterPro" id="IPR013087">
    <property type="entry name" value="Znf_C2H2_type"/>
</dbReference>
<protein>
    <recommendedName>
        <fullName evidence="2">C2H2-type domain-containing protein</fullName>
    </recommendedName>
</protein>
<dbReference type="PROSITE" id="PS00028">
    <property type="entry name" value="ZINC_FINGER_C2H2_1"/>
    <property type="match status" value="1"/>
</dbReference>
<feature type="compositionally biased region" description="Polar residues" evidence="1">
    <location>
        <begin position="68"/>
        <end position="85"/>
    </location>
</feature>
<evidence type="ECO:0000256" key="1">
    <source>
        <dbReference type="SAM" id="MobiDB-lite"/>
    </source>
</evidence>
<dbReference type="Gene3D" id="3.30.160.60">
    <property type="entry name" value="Classic Zinc Finger"/>
    <property type="match status" value="1"/>
</dbReference>